<comment type="caution">
    <text evidence="1">The sequence shown here is derived from an EMBL/GenBank/DDBJ whole genome shotgun (WGS) entry which is preliminary data.</text>
</comment>
<dbReference type="EMBL" id="JAACJM010000001">
    <property type="protein sequence ID" value="KAF5375112.1"/>
    <property type="molecule type" value="Genomic_DNA"/>
</dbReference>
<dbReference type="InterPro" id="IPR002495">
    <property type="entry name" value="Glyco_trans_8"/>
</dbReference>
<dbReference type="GO" id="GO:0016757">
    <property type="term" value="F:glycosyltransferase activity"/>
    <property type="evidence" value="ECO:0007669"/>
    <property type="project" value="InterPro"/>
</dbReference>
<gene>
    <name evidence="1" type="ORF">D9758_000170</name>
</gene>
<accession>A0A8H5LZC4</accession>
<dbReference type="Gene3D" id="3.90.550.10">
    <property type="entry name" value="Spore Coat Polysaccharide Biosynthesis Protein SpsA, Chain A"/>
    <property type="match status" value="1"/>
</dbReference>
<evidence type="ECO:0000313" key="2">
    <source>
        <dbReference type="Proteomes" id="UP000559256"/>
    </source>
</evidence>
<dbReference type="OrthoDB" id="2014201at2759"/>
<protein>
    <recommendedName>
        <fullName evidence="3">Galactinol synthase</fullName>
    </recommendedName>
</protein>
<sequence>MSRKAAYTTLLTRSSYLPGLLTVWHGLKRVNSKYPLVVMVTPELPQEARDILRRNDIPMYQIDTLLPAPDRHSVAEHDARFGDTWTKLRAFELVDFERVVLLDSDMIVMKNMDELMNLPLEADEIAAAHACACNPMKISHYPIDWIPANCAHTAVTGPLADPPSWAPSAPRPYGQLNSGLVVLNPSAKLSAAVIHYLDTQPLDEFAFPDQDLLAAFFRGKWKPLRWYYNALKPLRVIHPQLWRDDEVRCLHFILRNKPWGARAPTTLGPFDAVDAWWWQHFDEMGDSMQKNEPKDWEYISSLVDNQS</sequence>
<keyword evidence="2" id="KW-1185">Reference proteome</keyword>
<dbReference type="InterPro" id="IPR029044">
    <property type="entry name" value="Nucleotide-diphossugar_trans"/>
</dbReference>
<dbReference type="InterPro" id="IPR050587">
    <property type="entry name" value="GNT1/Glycosyltrans_8"/>
</dbReference>
<reference evidence="1 2" key="1">
    <citation type="journal article" date="2020" name="ISME J.">
        <title>Uncovering the hidden diversity of litter-decomposition mechanisms in mushroom-forming fungi.</title>
        <authorList>
            <person name="Floudas D."/>
            <person name="Bentzer J."/>
            <person name="Ahren D."/>
            <person name="Johansson T."/>
            <person name="Persson P."/>
            <person name="Tunlid A."/>
        </authorList>
    </citation>
    <scope>NUCLEOTIDE SEQUENCE [LARGE SCALE GENOMIC DNA]</scope>
    <source>
        <strain evidence="1 2">CBS 291.85</strain>
    </source>
</reference>
<evidence type="ECO:0000313" key="1">
    <source>
        <dbReference type="EMBL" id="KAF5375112.1"/>
    </source>
</evidence>
<proteinExistence type="predicted"/>
<dbReference type="Proteomes" id="UP000559256">
    <property type="component" value="Unassembled WGS sequence"/>
</dbReference>
<dbReference type="CDD" id="cd02537">
    <property type="entry name" value="GT8_Glycogenin"/>
    <property type="match status" value="1"/>
</dbReference>
<dbReference type="PANTHER" id="PTHR11183">
    <property type="entry name" value="GLYCOGENIN SUBFAMILY MEMBER"/>
    <property type="match status" value="1"/>
</dbReference>
<dbReference type="SUPFAM" id="SSF53448">
    <property type="entry name" value="Nucleotide-diphospho-sugar transferases"/>
    <property type="match status" value="1"/>
</dbReference>
<dbReference type="Pfam" id="PF01501">
    <property type="entry name" value="Glyco_transf_8"/>
    <property type="match status" value="1"/>
</dbReference>
<organism evidence="1 2">
    <name type="scientific">Tetrapyrgos nigripes</name>
    <dbReference type="NCBI Taxonomy" id="182062"/>
    <lineage>
        <taxon>Eukaryota</taxon>
        <taxon>Fungi</taxon>
        <taxon>Dikarya</taxon>
        <taxon>Basidiomycota</taxon>
        <taxon>Agaricomycotina</taxon>
        <taxon>Agaricomycetes</taxon>
        <taxon>Agaricomycetidae</taxon>
        <taxon>Agaricales</taxon>
        <taxon>Marasmiineae</taxon>
        <taxon>Marasmiaceae</taxon>
        <taxon>Tetrapyrgos</taxon>
    </lineage>
</organism>
<evidence type="ECO:0008006" key="3">
    <source>
        <dbReference type="Google" id="ProtNLM"/>
    </source>
</evidence>
<dbReference type="AlphaFoldDB" id="A0A8H5LZC4"/>
<name>A0A8H5LZC4_9AGAR</name>